<protein>
    <recommendedName>
        <fullName evidence="8">Xylanolytic transcriptional activator regulatory domain-containing protein</fullName>
    </recommendedName>
</protein>
<dbReference type="GO" id="GO:0008270">
    <property type="term" value="F:zinc ion binding"/>
    <property type="evidence" value="ECO:0007669"/>
    <property type="project" value="InterPro"/>
</dbReference>
<dbReference type="STRING" id="341663.Q0CDJ3"/>
<sequence length="526" mass="58568">MERYALTHLSLHRPAKERQHRGKERSKSPNYDFPVSPPFTDGTTLTALFESGNSVSDFDYYSHQIGLIPSSCLWQLDRPTLSLDNGVDDTRGTSVGSGTIPRRDAVQPPVSDSENALSAIEATSRMGPLIVASDQQSADSPTVMGTPNPARTNKDNCSGTAQPRGGLFLRKEATATKFVGVSSIAATLSTCLRDSIEACGGSLQPSSLDDVVQTMQYVDELNKSTLGADKQNFHLPDIKLAERCIPAYFANIHLRYPVMERQIFFSWRDFYKEDGKQHDPLVVSKLLLIVAIGVMTLHSDLTAPLRPLEVASALYERAWSLLPLILESPYTDSVQILLLHTIYLSHCGKHGIAWITCGFAIRIGHSVGLHLPPPVGLRLLPEEIRLRSRVWCVAYTLDAFLALSEGRPVAIYDKPSDVDQQGLEFDECPPNLACVPATRIYRWNLELALIVNRTCRILNQDNTNVDLPSELADIDNSLLSWRDSIPMEFRPEQENVSRGLCPYCALAFRRAKVWRRGQSERTHEVQ</sequence>
<feature type="compositionally biased region" description="Basic residues" evidence="7">
    <location>
        <begin position="10"/>
        <end position="24"/>
    </location>
</feature>
<dbReference type="GO" id="GO:0003700">
    <property type="term" value="F:DNA-binding transcription factor activity"/>
    <property type="evidence" value="ECO:0007669"/>
    <property type="project" value="InterPro"/>
</dbReference>
<keyword evidence="5" id="KW-0804">Transcription</keyword>
<dbReference type="InterPro" id="IPR007219">
    <property type="entry name" value="XnlR_reg_dom"/>
</dbReference>
<dbReference type="AlphaFoldDB" id="Q0CDJ3"/>
<keyword evidence="2" id="KW-0479">Metal-binding</keyword>
<gene>
    <name evidence="9" type="ORF">ATEG_08241</name>
</gene>
<dbReference type="RefSeq" id="XP_001216862.1">
    <property type="nucleotide sequence ID" value="XM_001216862.1"/>
</dbReference>
<evidence type="ECO:0000313" key="10">
    <source>
        <dbReference type="Proteomes" id="UP000007963"/>
    </source>
</evidence>
<evidence type="ECO:0000256" key="3">
    <source>
        <dbReference type="ARBA" id="ARBA00023015"/>
    </source>
</evidence>
<dbReference type="PANTHER" id="PTHR46910">
    <property type="entry name" value="TRANSCRIPTION FACTOR PDR1"/>
    <property type="match status" value="1"/>
</dbReference>
<comment type="subcellular location">
    <subcellularLocation>
        <location evidence="1">Nucleus</location>
    </subcellularLocation>
</comment>
<keyword evidence="4" id="KW-0238">DNA-binding</keyword>
<evidence type="ECO:0000256" key="4">
    <source>
        <dbReference type="ARBA" id="ARBA00023125"/>
    </source>
</evidence>
<evidence type="ECO:0000256" key="5">
    <source>
        <dbReference type="ARBA" id="ARBA00023163"/>
    </source>
</evidence>
<evidence type="ECO:0000256" key="6">
    <source>
        <dbReference type="ARBA" id="ARBA00023242"/>
    </source>
</evidence>
<evidence type="ECO:0000313" key="9">
    <source>
        <dbReference type="EMBL" id="EAU31414.1"/>
    </source>
</evidence>
<dbReference type="GO" id="GO:0005634">
    <property type="term" value="C:nucleus"/>
    <property type="evidence" value="ECO:0007669"/>
    <property type="project" value="UniProtKB-SubCell"/>
</dbReference>
<dbReference type="Pfam" id="PF04082">
    <property type="entry name" value="Fungal_trans"/>
    <property type="match status" value="1"/>
</dbReference>
<dbReference type="VEuPathDB" id="FungiDB:ATEG_08241"/>
<dbReference type="GO" id="GO:0006351">
    <property type="term" value="P:DNA-templated transcription"/>
    <property type="evidence" value="ECO:0007669"/>
    <property type="project" value="InterPro"/>
</dbReference>
<evidence type="ECO:0000259" key="8">
    <source>
        <dbReference type="SMART" id="SM00906"/>
    </source>
</evidence>
<dbReference type="HOGENOM" id="CLU_517747_0_0_1"/>
<dbReference type="GeneID" id="4353307"/>
<dbReference type="OMA" id="CRPEEEN"/>
<dbReference type="EMBL" id="CH476605">
    <property type="protein sequence ID" value="EAU31414.1"/>
    <property type="molecule type" value="Genomic_DNA"/>
</dbReference>
<dbReference type="Proteomes" id="UP000007963">
    <property type="component" value="Unassembled WGS sequence"/>
</dbReference>
<reference evidence="10" key="1">
    <citation type="submission" date="2005-09" db="EMBL/GenBank/DDBJ databases">
        <title>Annotation of the Aspergillus terreus NIH2624 genome.</title>
        <authorList>
            <person name="Birren B.W."/>
            <person name="Lander E.S."/>
            <person name="Galagan J.E."/>
            <person name="Nusbaum C."/>
            <person name="Devon K."/>
            <person name="Henn M."/>
            <person name="Ma L.-J."/>
            <person name="Jaffe D.B."/>
            <person name="Butler J."/>
            <person name="Alvarez P."/>
            <person name="Gnerre S."/>
            <person name="Grabherr M."/>
            <person name="Kleber M."/>
            <person name="Mauceli E.W."/>
            <person name="Brockman W."/>
            <person name="Rounsley S."/>
            <person name="Young S.K."/>
            <person name="LaButti K."/>
            <person name="Pushparaj V."/>
            <person name="DeCaprio D."/>
            <person name="Crawford M."/>
            <person name="Koehrsen M."/>
            <person name="Engels R."/>
            <person name="Montgomery P."/>
            <person name="Pearson M."/>
            <person name="Howarth C."/>
            <person name="Larson L."/>
            <person name="Luoma S."/>
            <person name="White J."/>
            <person name="Alvarado L."/>
            <person name="Kodira C.D."/>
            <person name="Zeng Q."/>
            <person name="Oleary S."/>
            <person name="Yandava C."/>
            <person name="Denning D.W."/>
            <person name="Nierman W.C."/>
            <person name="Milne T."/>
            <person name="Madden K."/>
        </authorList>
    </citation>
    <scope>NUCLEOTIDE SEQUENCE [LARGE SCALE GENOMIC DNA]</scope>
    <source>
        <strain evidence="10">NIH 2624 / FGSC A1156</strain>
    </source>
</reference>
<dbReference type="GO" id="GO:0003677">
    <property type="term" value="F:DNA binding"/>
    <property type="evidence" value="ECO:0007669"/>
    <property type="project" value="UniProtKB-KW"/>
</dbReference>
<dbReference type="SMART" id="SM00906">
    <property type="entry name" value="Fungal_trans"/>
    <property type="match status" value="1"/>
</dbReference>
<keyword evidence="6" id="KW-0539">Nucleus</keyword>
<dbReference type="InterPro" id="IPR050987">
    <property type="entry name" value="AtrR-like"/>
</dbReference>
<feature type="domain" description="Xylanolytic transcriptional activator regulatory" evidence="8">
    <location>
        <begin position="353"/>
        <end position="427"/>
    </location>
</feature>
<evidence type="ECO:0000256" key="7">
    <source>
        <dbReference type="SAM" id="MobiDB-lite"/>
    </source>
</evidence>
<keyword evidence="3" id="KW-0805">Transcription regulation</keyword>
<organism evidence="9 10">
    <name type="scientific">Aspergillus terreus (strain NIH 2624 / FGSC A1156)</name>
    <dbReference type="NCBI Taxonomy" id="341663"/>
    <lineage>
        <taxon>Eukaryota</taxon>
        <taxon>Fungi</taxon>
        <taxon>Dikarya</taxon>
        <taxon>Ascomycota</taxon>
        <taxon>Pezizomycotina</taxon>
        <taxon>Eurotiomycetes</taxon>
        <taxon>Eurotiomycetidae</taxon>
        <taxon>Eurotiales</taxon>
        <taxon>Aspergillaceae</taxon>
        <taxon>Aspergillus</taxon>
        <taxon>Aspergillus subgen. Circumdati</taxon>
    </lineage>
</organism>
<accession>Q0CDJ3</accession>
<dbReference type="CDD" id="cd12148">
    <property type="entry name" value="fungal_TF_MHR"/>
    <property type="match status" value="1"/>
</dbReference>
<feature type="region of interest" description="Disordered" evidence="7">
    <location>
        <begin position="1"/>
        <end position="37"/>
    </location>
</feature>
<dbReference type="OrthoDB" id="39175at2759"/>
<proteinExistence type="predicted"/>
<evidence type="ECO:0000256" key="2">
    <source>
        <dbReference type="ARBA" id="ARBA00022723"/>
    </source>
</evidence>
<evidence type="ECO:0000256" key="1">
    <source>
        <dbReference type="ARBA" id="ARBA00004123"/>
    </source>
</evidence>
<name>Q0CDJ3_ASPTN</name>
<feature type="region of interest" description="Disordered" evidence="7">
    <location>
        <begin position="85"/>
        <end position="112"/>
    </location>
</feature>
<dbReference type="PANTHER" id="PTHR46910:SF3">
    <property type="entry name" value="HALOTOLERANCE PROTEIN 9-RELATED"/>
    <property type="match status" value="1"/>
</dbReference>
<feature type="region of interest" description="Disordered" evidence="7">
    <location>
        <begin position="134"/>
        <end position="159"/>
    </location>
</feature>